<comment type="cofactor">
    <cofactor evidence="1">
        <name>Mn(2+)</name>
        <dbReference type="ChEBI" id="CHEBI:29035"/>
    </cofactor>
</comment>
<keyword evidence="4" id="KW-0378">Hydrolase</keyword>
<dbReference type="EMBL" id="OU503056">
    <property type="protein sequence ID" value="CAI9785165.1"/>
    <property type="molecule type" value="Genomic_DNA"/>
</dbReference>
<dbReference type="InterPro" id="IPR029052">
    <property type="entry name" value="Metallo-depent_PP-like"/>
</dbReference>
<evidence type="ECO:0000256" key="3">
    <source>
        <dbReference type="ARBA" id="ARBA00022723"/>
    </source>
</evidence>
<dbReference type="SMART" id="SM00156">
    <property type="entry name" value="PP2Ac"/>
    <property type="match status" value="1"/>
</dbReference>
<name>A0AAD2ABL3_9LAMI</name>
<proteinExistence type="predicted"/>
<evidence type="ECO:0000313" key="10">
    <source>
        <dbReference type="EMBL" id="CAI9785165.1"/>
    </source>
</evidence>
<gene>
    <name evidence="10" type="ORF">FPE_LOCUS32595</name>
</gene>
<dbReference type="Gene3D" id="3.90.180.10">
    <property type="entry name" value="Medium-chain alcohol dehydrogenases, catalytic domain"/>
    <property type="match status" value="1"/>
</dbReference>
<comment type="catalytic activity">
    <reaction evidence="8">
        <text>O-phospho-L-threonyl-[protein] + H2O = L-threonyl-[protein] + phosphate</text>
        <dbReference type="Rhea" id="RHEA:47004"/>
        <dbReference type="Rhea" id="RHEA-COMP:11060"/>
        <dbReference type="Rhea" id="RHEA-COMP:11605"/>
        <dbReference type="ChEBI" id="CHEBI:15377"/>
        <dbReference type="ChEBI" id="CHEBI:30013"/>
        <dbReference type="ChEBI" id="CHEBI:43474"/>
        <dbReference type="ChEBI" id="CHEBI:61977"/>
        <dbReference type="EC" id="3.1.3.16"/>
    </reaction>
</comment>
<dbReference type="GO" id="GO:0005737">
    <property type="term" value="C:cytoplasm"/>
    <property type="evidence" value="ECO:0007669"/>
    <property type="project" value="TreeGrafter"/>
</dbReference>
<dbReference type="AlphaFoldDB" id="A0AAD2ABL3"/>
<dbReference type="Pfam" id="PF16891">
    <property type="entry name" value="STPPase_N"/>
    <property type="match status" value="1"/>
</dbReference>
<dbReference type="Pfam" id="PF00149">
    <property type="entry name" value="Metallophos"/>
    <property type="match status" value="1"/>
</dbReference>
<evidence type="ECO:0000256" key="4">
    <source>
        <dbReference type="ARBA" id="ARBA00022801"/>
    </source>
</evidence>
<keyword evidence="6" id="KW-0464">Manganese</keyword>
<keyword evidence="5" id="KW-0904">Protein phosphatase</keyword>
<evidence type="ECO:0000256" key="6">
    <source>
        <dbReference type="ARBA" id="ARBA00023211"/>
    </source>
</evidence>
<evidence type="ECO:0000256" key="1">
    <source>
        <dbReference type="ARBA" id="ARBA00001936"/>
    </source>
</evidence>
<dbReference type="InterPro" id="IPR011032">
    <property type="entry name" value="GroES-like_sf"/>
</dbReference>
<dbReference type="InterPro" id="IPR031675">
    <property type="entry name" value="STPPase_N"/>
</dbReference>
<dbReference type="Gene3D" id="3.60.21.10">
    <property type="match status" value="2"/>
</dbReference>
<evidence type="ECO:0000256" key="8">
    <source>
        <dbReference type="ARBA" id="ARBA00048336"/>
    </source>
</evidence>
<evidence type="ECO:0000256" key="2">
    <source>
        <dbReference type="ARBA" id="ARBA00013081"/>
    </source>
</evidence>
<sequence>MAAKGKGKEPAFPDDIINRLLTSRHLSTVRQVQMSENEIRTLCTASREILLSQPNLLELDAPIKICGNIHGQIYGFYDECKRRYNVRLWKVFTDCFNCLPVAALIDEKIICMHGGLSPYLINFDQIRTMSRPTDVPDTGLLCDLLWSDPVKGEGWVMSDRGVSHTFGSDKASFPHNLPPRISASAQTAEASTSSSIPSEMKAWSYGEYGGVDVLKFESNVAVPEVKEDQILIKIVAAALKPVHLKRRLGKFQATDTPLPLTFFNPLFF</sequence>
<protein>
    <recommendedName>
        <fullName evidence="2">protein-serine/threonine phosphatase</fullName>
        <ecNumber evidence="2">3.1.3.16</ecNumber>
    </recommendedName>
</protein>
<accession>A0AAD2ABL3</accession>
<evidence type="ECO:0000259" key="9">
    <source>
        <dbReference type="SMART" id="SM00156"/>
    </source>
</evidence>
<reference evidence="10" key="1">
    <citation type="submission" date="2023-05" db="EMBL/GenBank/DDBJ databases">
        <authorList>
            <person name="Huff M."/>
        </authorList>
    </citation>
    <scope>NUCLEOTIDE SEQUENCE</scope>
</reference>
<organism evidence="10 11">
    <name type="scientific">Fraxinus pennsylvanica</name>
    <dbReference type="NCBI Taxonomy" id="56036"/>
    <lineage>
        <taxon>Eukaryota</taxon>
        <taxon>Viridiplantae</taxon>
        <taxon>Streptophyta</taxon>
        <taxon>Embryophyta</taxon>
        <taxon>Tracheophyta</taxon>
        <taxon>Spermatophyta</taxon>
        <taxon>Magnoliopsida</taxon>
        <taxon>eudicotyledons</taxon>
        <taxon>Gunneridae</taxon>
        <taxon>Pentapetalae</taxon>
        <taxon>asterids</taxon>
        <taxon>lamiids</taxon>
        <taxon>Lamiales</taxon>
        <taxon>Oleaceae</taxon>
        <taxon>Oleeae</taxon>
        <taxon>Fraxinus</taxon>
    </lineage>
</organism>
<dbReference type="PANTHER" id="PTHR11668">
    <property type="entry name" value="SERINE/THREONINE PROTEIN PHOSPHATASE"/>
    <property type="match status" value="1"/>
</dbReference>
<keyword evidence="11" id="KW-1185">Reference proteome</keyword>
<dbReference type="SUPFAM" id="SSF56300">
    <property type="entry name" value="Metallo-dependent phosphatases"/>
    <property type="match status" value="1"/>
</dbReference>
<evidence type="ECO:0000256" key="5">
    <source>
        <dbReference type="ARBA" id="ARBA00022912"/>
    </source>
</evidence>
<dbReference type="PRINTS" id="PR00114">
    <property type="entry name" value="STPHPHTASE"/>
</dbReference>
<dbReference type="InterPro" id="IPR050341">
    <property type="entry name" value="PP1_catalytic_subunit"/>
</dbReference>
<dbReference type="EC" id="3.1.3.16" evidence="2"/>
<evidence type="ECO:0000313" key="11">
    <source>
        <dbReference type="Proteomes" id="UP000834106"/>
    </source>
</evidence>
<evidence type="ECO:0000256" key="7">
    <source>
        <dbReference type="ARBA" id="ARBA00047761"/>
    </source>
</evidence>
<dbReference type="GO" id="GO:0004722">
    <property type="term" value="F:protein serine/threonine phosphatase activity"/>
    <property type="evidence" value="ECO:0007669"/>
    <property type="project" value="UniProtKB-EC"/>
</dbReference>
<comment type="catalytic activity">
    <reaction evidence="7">
        <text>O-phospho-L-seryl-[protein] + H2O = L-seryl-[protein] + phosphate</text>
        <dbReference type="Rhea" id="RHEA:20629"/>
        <dbReference type="Rhea" id="RHEA-COMP:9863"/>
        <dbReference type="Rhea" id="RHEA-COMP:11604"/>
        <dbReference type="ChEBI" id="CHEBI:15377"/>
        <dbReference type="ChEBI" id="CHEBI:29999"/>
        <dbReference type="ChEBI" id="CHEBI:43474"/>
        <dbReference type="ChEBI" id="CHEBI:83421"/>
        <dbReference type="EC" id="3.1.3.16"/>
    </reaction>
</comment>
<dbReference type="GO" id="GO:0046872">
    <property type="term" value="F:metal ion binding"/>
    <property type="evidence" value="ECO:0007669"/>
    <property type="project" value="UniProtKB-KW"/>
</dbReference>
<dbReference type="InterPro" id="IPR006186">
    <property type="entry name" value="Ser/Thr-sp_prot-phosphatase"/>
</dbReference>
<keyword evidence="3" id="KW-0479">Metal-binding</keyword>
<dbReference type="SUPFAM" id="SSF50129">
    <property type="entry name" value="GroES-like"/>
    <property type="match status" value="1"/>
</dbReference>
<dbReference type="Proteomes" id="UP000834106">
    <property type="component" value="Chromosome 21"/>
</dbReference>
<dbReference type="PANTHER" id="PTHR11668:SF300">
    <property type="entry name" value="SERINE_THREONINE-PROTEIN PHOSPHATASE"/>
    <property type="match status" value="1"/>
</dbReference>
<feature type="domain" description="Serine/threonine specific protein phosphatases" evidence="9">
    <location>
        <begin position="34"/>
        <end position="240"/>
    </location>
</feature>
<dbReference type="GO" id="GO:0005634">
    <property type="term" value="C:nucleus"/>
    <property type="evidence" value="ECO:0007669"/>
    <property type="project" value="TreeGrafter"/>
</dbReference>
<dbReference type="InterPro" id="IPR004843">
    <property type="entry name" value="Calcineurin-like_PHP"/>
</dbReference>